<dbReference type="AlphaFoldDB" id="A0A8J3DZT2"/>
<reference evidence="13" key="2">
    <citation type="submission" date="2020-09" db="EMBL/GenBank/DDBJ databases">
        <authorList>
            <person name="Sun Q."/>
            <person name="Zhou Y."/>
        </authorList>
    </citation>
    <scope>NUCLEOTIDE SEQUENCE</scope>
    <source>
        <strain evidence="13">CGMCC 1.15371</strain>
    </source>
</reference>
<comment type="subunit">
    <text evidence="3">Homodimer.</text>
</comment>
<evidence type="ECO:0000256" key="6">
    <source>
        <dbReference type="ARBA" id="ARBA00022576"/>
    </source>
</evidence>
<comment type="function">
    <text evidence="12">Acts on the D-isomers of alanine, leucine, aspartate, glutamate, aminobutyrate, norvaline and asparagine. The enzyme transfers an amino group from a substrate D-amino acid to the pyridoxal phosphate cofactor to form pyridoxamine and an alpha-keto acid in the first half-reaction.</text>
</comment>
<comment type="catalytic activity">
    <reaction evidence="9 12">
        <text>D-alanine + 2-oxoglutarate = D-glutamate + pyruvate</text>
        <dbReference type="Rhea" id="RHEA:15869"/>
        <dbReference type="ChEBI" id="CHEBI:15361"/>
        <dbReference type="ChEBI" id="CHEBI:16810"/>
        <dbReference type="ChEBI" id="CHEBI:29986"/>
        <dbReference type="ChEBI" id="CHEBI:57416"/>
        <dbReference type="EC" id="2.6.1.21"/>
    </reaction>
</comment>
<dbReference type="CDD" id="cd01558">
    <property type="entry name" value="D-AAT_like"/>
    <property type="match status" value="1"/>
</dbReference>
<evidence type="ECO:0000256" key="8">
    <source>
        <dbReference type="ARBA" id="ARBA00022898"/>
    </source>
</evidence>
<dbReference type="Gene3D" id="3.20.10.10">
    <property type="entry name" value="D-amino Acid Aminotransferase, subunit A, domain 2"/>
    <property type="match status" value="1"/>
</dbReference>
<keyword evidence="8 11" id="KW-0663">Pyridoxal phosphate</keyword>
<keyword evidence="7" id="KW-0808">Transferase</keyword>
<name>A0A8J3DZT2_9BACL</name>
<dbReference type="Pfam" id="PF01063">
    <property type="entry name" value="Aminotran_4"/>
    <property type="match status" value="1"/>
</dbReference>
<evidence type="ECO:0000256" key="1">
    <source>
        <dbReference type="ARBA" id="ARBA00001933"/>
    </source>
</evidence>
<evidence type="ECO:0000256" key="10">
    <source>
        <dbReference type="RuleBase" id="RU004106"/>
    </source>
</evidence>
<dbReference type="InterPro" id="IPR005784">
    <property type="entry name" value="D_amino_transT"/>
</dbReference>
<comment type="cofactor">
    <cofactor evidence="1 11">
        <name>pyridoxal 5'-phosphate</name>
        <dbReference type="ChEBI" id="CHEBI:597326"/>
    </cofactor>
</comment>
<dbReference type="InterPro" id="IPR050571">
    <property type="entry name" value="Class-IV_PLP-Dep_Aminotrnsfr"/>
</dbReference>
<reference evidence="13" key="1">
    <citation type="journal article" date="2014" name="Int. J. Syst. Evol. Microbiol.">
        <title>Complete genome sequence of Corynebacterium casei LMG S-19264T (=DSM 44701T), isolated from a smear-ripened cheese.</title>
        <authorList>
            <consortium name="US DOE Joint Genome Institute (JGI-PGF)"/>
            <person name="Walter F."/>
            <person name="Albersmeier A."/>
            <person name="Kalinowski J."/>
            <person name="Ruckert C."/>
        </authorList>
    </citation>
    <scope>NUCLEOTIDE SEQUENCE</scope>
    <source>
        <strain evidence="13">CGMCC 1.15371</strain>
    </source>
</reference>
<evidence type="ECO:0000256" key="2">
    <source>
        <dbReference type="ARBA" id="ARBA00009320"/>
    </source>
</evidence>
<comment type="caution">
    <text evidence="13">The sequence shown here is derived from an EMBL/GenBank/DDBJ whole genome shotgun (WGS) entry which is preliminary data.</text>
</comment>
<dbReference type="NCBIfam" id="NF005209">
    <property type="entry name" value="PRK06680.1"/>
    <property type="match status" value="1"/>
</dbReference>
<sequence length="276" mass="30815">MILVNDQWLSRGEAKVDIEDRGYQFGDGVYEVIRVYNGKLFALDEHLQRLKRSLVAIRIKPPYPMEVLEKNLYQLVEHDQLTDGIVYLQVTRGQAPRGHGFPKAAQSVLTAYTKSIDRPLKEMTSGISAHLTADIRWLRCDIKSLNLLGNVLAKQEALEKGCQETIFHRDGMVTEGGSSNVFIVQNQQLVTHPSSHLILNGITRQQIIKLATVLGIPVVERAFSIDDLFAAEEVFVSSTVQEVSPVVTVDKVVIASGKPGPLTQQLQKQFETLINK</sequence>
<dbReference type="GO" id="GO:0046394">
    <property type="term" value="P:carboxylic acid biosynthetic process"/>
    <property type="evidence" value="ECO:0007669"/>
    <property type="project" value="UniProtKB-ARBA"/>
</dbReference>
<dbReference type="GO" id="GO:0030170">
    <property type="term" value="F:pyridoxal phosphate binding"/>
    <property type="evidence" value="ECO:0007669"/>
    <property type="project" value="InterPro"/>
</dbReference>
<evidence type="ECO:0000256" key="5">
    <source>
        <dbReference type="ARBA" id="ARBA00021779"/>
    </source>
</evidence>
<evidence type="ECO:0000256" key="7">
    <source>
        <dbReference type="ARBA" id="ARBA00022679"/>
    </source>
</evidence>
<dbReference type="RefSeq" id="WP_308422169.1">
    <property type="nucleotide sequence ID" value="NZ_BMIR01000021.1"/>
</dbReference>
<evidence type="ECO:0000256" key="11">
    <source>
        <dbReference type="RuleBase" id="RU004516"/>
    </source>
</evidence>
<protein>
    <recommendedName>
        <fullName evidence="5 12">D-alanine aminotransferase</fullName>
        <ecNumber evidence="4 12">2.6.1.21</ecNumber>
    </recommendedName>
</protein>
<dbReference type="PANTHER" id="PTHR42743">
    <property type="entry name" value="AMINO-ACID AMINOTRANSFERASE"/>
    <property type="match status" value="1"/>
</dbReference>
<dbReference type="GO" id="GO:0005829">
    <property type="term" value="C:cytosol"/>
    <property type="evidence" value="ECO:0007669"/>
    <property type="project" value="TreeGrafter"/>
</dbReference>
<gene>
    <name evidence="13" type="primary">dat</name>
    <name evidence="13" type="ORF">GCM10011391_33840</name>
</gene>
<accession>A0A8J3DZT2</accession>
<dbReference type="GO" id="GO:0046416">
    <property type="term" value="P:D-amino acid metabolic process"/>
    <property type="evidence" value="ECO:0007669"/>
    <property type="project" value="InterPro"/>
</dbReference>
<dbReference type="FunFam" id="3.20.10.10:FF:000002">
    <property type="entry name" value="D-alanine aminotransferase"/>
    <property type="match status" value="1"/>
</dbReference>
<evidence type="ECO:0000313" key="14">
    <source>
        <dbReference type="Proteomes" id="UP000628775"/>
    </source>
</evidence>
<dbReference type="PANTHER" id="PTHR42743:SF10">
    <property type="entry name" value="D-ALANINE AMINOTRANSFERASE"/>
    <property type="match status" value="1"/>
</dbReference>
<dbReference type="InterPro" id="IPR018300">
    <property type="entry name" value="Aminotrans_IV_CS"/>
</dbReference>
<evidence type="ECO:0000256" key="3">
    <source>
        <dbReference type="ARBA" id="ARBA00011738"/>
    </source>
</evidence>
<dbReference type="PROSITE" id="PS00770">
    <property type="entry name" value="AA_TRANSFER_CLASS_4"/>
    <property type="match status" value="1"/>
</dbReference>
<dbReference type="InterPro" id="IPR043131">
    <property type="entry name" value="BCAT-like_N"/>
</dbReference>
<dbReference type="GO" id="GO:0047810">
    <property type="term" value="F:D-alanine-2-oxoglutarate aminotransferase activity"/>
    <property type="evidence" value="ECO:0007669"/>
    <property type="project" value="UniProtKB-EC"/>
</dbReference>
<dbReference type="GO" id="GO:0008652">
    <property type="term" value="P:amino acid biosynthetic process"/>
    <property type="evidence" value="ECO:0007669"/>
    <property type="project" value="UniProtKB-ARBA"/>
</dbReference>
<evidence type="ECO:0000256" key="4">
    <source>
        <dbReference type="ARBA" id="ARBA00012874"/>
    </source>
</evidence>
<dbReference type="Gene3D" id="3.30.470.10">
    <property type="match status" value="1"/>
</dbReference>
<evidence type="ECO:0000256" key="9">
    <source>
        <dbReference type="ARBA" id="ARBA00047911"/>
    </source>
</evidence>
<proteinExistence type="inferred from homology"/>
<dbReference type="Proteomes" id="UP000628775">
    <property type="component" value="Unassembled WGS sequence"/>
</dbReference>
<organism evidence="13 14">
    <name type="scientific">Pullulanibacillus camelliae</name>
    <dbReference type="NCBI Taxonomy" id="1707096"/>
    <lineage>
        <taxon>Bacteria</taxon>
        <taxon>Bacillati</taxon>
        <taxon>Bacillota</taxon>
        <taxon>Bacilli</taxon>
        <taxon>Bacillales</taxon>
        <taxon>Sporolactobacillaceae</taxon>
        <taxon>Pullulanibacillus</taxon>
    </lineage>
</organism>
<dbReference type="FunFam" id="3.30.470.10:FF:000009">
    <property type="entry name" value="D-alanine aminotransferase"/>
    <property type="match status" value="1"/>
</dbReference>
<dbReference type="EC" id="2.6.1.21" evidence="4 12"/>
<evidence type="ECO:0000313" key="13">
    <source>
        <dbReference type="EMBL" id="GGE52230.1"/>
    </source>
</evidence>
<dbReference type="InterPro" id="IPR001544">
    <property type="entry name" value="Aminotrans_IV"/>
</dbReference>
<dbReference type="SUPFAM" id="SSF56752">
    <property type="entry name" value="D-aminoacid aminotransferase-like PLP-dependent enzymes"/>
    <property type="match status" value="1"/>
</dbReference>
<comment type="similarity">
    <text evidence="2 10">Belongs to the class-IV pyridoxal-phosphate-dependent aminotransferase family.</text>
</comment>
<keyword evidence="14" id="KW-1185">Reference proteome</keyword>
<dbReference type="EMBL" id="BMIR01000021">
    <property type="protein sequence ID" value="GGE52230.1"/>
    <property type="molecule type" value="Genomic_DNA"/>
</dbReference>
<evidence type="ECO:0000256" key="12">
    <source>
        <dbReference type="RuleBase" id="RU004520"/>
    </source>
</evidence>
<dbReference type="InterPro" id="IPR043132">
    <property type="entry name" value="BCAT-like_C"/>
</dbReference>
<dbReference type="InterPro" id="IPR036038">
    <property type="entry name" value="Aminotransferase-like"/>
</dbReference>
<keyword evidence="6 13" id="KW-0032">Aminotransferase</keyword>
<dbReference type="NCBIfam" id="TIGR01121">
    <property type="entry name" value="D_amino_aminoT"/>
    <property type="match status" value="1"/>
</dbReference>